<dbReference type="Gene3D" id="3.40.1190.10">
    <property type="entry name" value="Mur-like, catalytic domain"/>
    <property type="match status" value="1"/>
</dbReference>
<dbReference type="GO" id="GO:0008841">
    <property type="term" value="F:dihydrofolate synthase activity"/>
    <property type="evidence" value="ECO:0007669"/>
    <property type="project" value="UniProtKB-EC"/>
</dbReference>
<evidence type="ECO:0000256" key="18">
    <source>
        <dbReference type="ARBA" id="ARBA00047808"/>
    </source>
</evidence>
<organism evidence="24 25">
    <name type="scientific">Litorilituus lipolyticus</name>
    <dbReference type="NCBI Taxonomy" id="2491017"/>
    <lineage>
        <taxon>Bacteria</taxon>
        <taxon>Pseudomonadati</taxon>
        <taxon>Pseudomonadota</taxon>
        <taxon>Gammaproteobacteria</taxon>
        <taxon>Alteromonadales</taxon>
        <taxon>Colwelliaceae</taxon>
        <taxon>Litorilituus</taxon>
    </lineage>
</organism>
<comment type="catalytic activity">
    <reaction evidence="18">
        <text>10-formyltetrahydrofolyl-(gamma-L-Glu)(n) + L-glutamate + ATP = 10-formyltetrahydrofolyl-(gamma-L-Glu)(n+1) + ADP + phosphate + H(+)</text>
        <dbReference type="Rhea" id="RHEA:51904"/>
        <dbReference type="Rhea" id="RHEA-COMP:13088"/>
        <dbReference type="Rhea" id="RHEA-COMP:14300"/>
        <dbReference type="ChEBI" id="CHEBI:15378"/>
        <dbReference type="ChEBI" id="CHEBI:29985"/>
        <dbReference type="ChEBI" id="CHEBI:30616"/>
        <dbReference type="ChEBI" id="CHEBI:43474"/>
        <dbReference type="ChEBI" id="CHEBI:134413"/>
        <dbReference type="ChEBI" id="CHEBI:456216"/>
        <dbReference type="EC" id="6.3.2.17"/>
    </reaction>
</comment>
<evidence type="ECO:0000256" key="19">
    <source>
        <dbReference type="ARBA" id="ARBA00049035"/>
    </source>
</evidence>
<dbReference type="GO" id="GO:0046654">
    <property type="term" value="P:tetrahydrofolate biosynthetic process"/>
    <property type="evidence" value="ECO:0007669"/>
    <property type="project" value="UniProtKB-UniPathway"/>
</dbReference>
<evidence type="ECO:0000256" key="15">
    <source>
        <dbReference type="ARBA" id="ARBA00030592"/>
    </source>
</evidence>
<keyword evidence="8 21" id="KW-0436">Ligase</keyword>
<comment type="pathway">
    <text evidence="2">Cofactor biosynthesis; tetrahydrofolate biosynthesis; 7,8-dihydrofolate from 2-amino-4-hydroxy-6-hydroxymethyl-7,8-dihydropteridine diphosphate and 4-aminobenzoate: step 2/2.</text>
</comment>
<dbReference type="Gene3D" id="3.90.190.20">
    <property type="entry name" value="Mur ligase, C-terminal domain"/>
    <property type="match status" value="1"/>
</dbReference>
<comment type="catalytic activity">
    <reaction evidence="19">
        <text>(6R)-5,10-methylenetetrahydrofolyl-(gamma-L-Glu)(n) + L-glutamate + ATP = (6R)-5,10-methylenetetrahydrofolyl-(gamma-L-Glu)(n+1) + ADP + phosphate + H(+)</text>
        <dbReference type="Rhea" id="RHEA:51912"/>
        <dbReference type="Rhea" id="RHEA-COMP:13257"/>
        <dbReference type="Rhea" id="RHEA-COMP:13258"/>
        <dbReference type="ChEBI" id="CHEBI:15378"/>
        <dbReference type="ChEBI" id="CHEBI:29985"/>
        <dbReference type="ChEBI" id="CHEBI:30616"/>
        <dbReference type="ChEBI" id="CHEBI:43474"/>
        <dbReference type="ChEBI" id="CHEBI:136572"/>
        <dbReference type="ChEBI" id="CHEBI:456216"/>
        <dbReference type="EC" id="6.3.2.17"/>
    </reaction>
</comment>
<dbReference type="NCBIfam" id="TIGR01499">
    <property type="entry name" value="folC"/>
    <property type="match status" value="1"/>
</dbReference>
<dbReference type="RefSeq" id="WP_140600726.1">
    <property type="nucleotide sequence ID" value="NZ_SAWY01000001.1"/>
</dbReference>
<evidence type="ECO:0000313" key="25">
    <source>
        <dbReference type="Proteomes" id="UP000315303"/>
    </source>
</evidence>
<keyword evidence="12" id="KW-0460">Magnesium</keyword>
<dbReference type="SUPFAM" id="SSF53244">
    <property type="entry name" value="MurD-like peptide ligases, peptide-binding domain"/>
    <property type="match status" value="1"/>
</dbReference>
<dbReference type="GO" id="GO:0004326">
    <property type="term" value="F:tetrahydrofolylpolyglutamate synthase activity"/>
    <property type="evidence" value="ECO:0007669"/>
    <property type="project" value="UniProtKB-EC"/>
</dbReference>
<comment type="catalytic activity">
    <reaction evidence="17">
        <text>(6S)-5,6,7,8-tetrahydrofolyl-(gamma-L-Glu)(n) + L-glutamate + ATP = (6S)-5,6,7,8-tetrahydrofolyl-(gamma-L-Glu)(n+1) + ADP + phosphate + H(+)</text>
        <dbReference type="Rhea" id="RHEA:10580"/>
        <dbReference type="Rhea" id="RHEA-COMP:14738"/>
        <dbReference type="Rhea" id="RHEA-COMP:14740"/>
        <dbReference type="ChEBI" id="CHEBI:15378"/>
        <dbReference type="ChEBI" id="CHEBI:29985"/>
        <dbReference type="ChEBI" id="CHEBI:30616"/>
        <dbReference type="ChEBI" id="CHEBI:43474"/>
        <dbReference type="ChEBI" id="CHEBI:141005"/>
        <dbReference type="ChEBI" id="CHEBI:456216"/>
        <dbReference type="EC" id="6.3.2.17"/>
    </reaction>
</comment>
<evidence type="ECO:0000256" key="6">
    <source>
        <dbReference type="ARBA" id="ARBA00013025"/>
    </source>
</evidence>
<evidence type="ECO:0000259" key="23">
    <source>
        <dbReference type="Pfam" id="PF08245"/>
    </source>
</evidence>
<evidence type="ECO:0000256" key="14">
    <source>
        <dbReference type="ARBA" id="ARBA00030048"/>
    </source>
</evidence>
<dbReference type="InterPro" id="IPR004101">
    <property type="entry name" value="Mur_ligase_C"/>
</dbReference>
<dbReference type="UniPathway" id="UPA00077">
    <property type="reaction ID" value="UER00157"/>
</dbReference>
<dbReference type="InterPro" id="IPR036615">
    <property type="entry name" value="Mur_ligase_C_dom_sf"/>
</dbReference>
<feature type="domain" description="Mur ligase C-terminal" evidence="22">
    <location>
        <begin position="332"/>
        <end position="447"/>
    </location>
</feature>
<dbReference type="Pfam" id="PF08245">
    <property type="entry name" value="Mur_ligase_M"/>
    <property type="match status" value="1"/>
</dbReference>
<evidence type="ECO:0000256" key="5">
    <source>
        <dbReference type="ARBA" id="ARBA00013023"/>
    </source>
</evidence>
<evidence type="ECO:0000256" key="12">
    <source>
        <dbReference type="ARBA" id="ARBA00022842"/>
    </source>
</evidence>
<keyword evidence="9" id="KW-0479">Metal-binding</keyword>
<evidence type="ECO:0000256" key="3">
    <source>
        <dbReference type="ARBA" id="ARBA00005150"/>
    </source>
</evidence>
<gene>
    <name evidence="24" type="ORF">EPA86_00265</name>
</gene>
<evidence type="ECO:0000256" key="17">
    <source>
        <dbReference type="ARBA" id="ARBA00047493"/>
    </source>
</evidence>
<dbReference type="PIRSF" id="PIRSF001563">
    <property type="entry name" value="Folylpolyglu_synth"/>
    <property type="match status" value="1"/>
</dbReference>
<keyword evidence="13" id="KW-0289">Folate biosynthesis</keyword>
<evidence type="ECO:0000256" key="10">
    <source>
        <dbReference type="ARBA" id="ARBA00022741"/>
    </source>
</evidence>
<dbReference type="InterPro" id="IPR036565">
    <property type="entry name" value="Mur-like_cat_sf"/>
</dbReference>
<evidence type="ECO:0000256" key="20">
    <source>
        <dbReference type="ARBA" id="ARBA00049161"/>
    </source>
</evidence>
<keyword evidence="10 21" id="KW-0547">Nucleotide-binding</keyword>
<dbReference type="InterPro" id="IPR018109">
    <property type="entry name" value="Folylpolyglutamate_synth_CS"/>
</dbReference>
<evidence type="ECO:0000256" key="1">
    <source>
        <dbReference type="ARBA" id="ARBA00002714"/>
    </source>
</evidence>
<dbReference type="GO" id="GO:0005524">
    <property type="term" value="F:ATP binding"/>
    <property type="evidence" value="ECO:0007669"/>
    <property type="project" value="UniProtKB-KW"/>
</dbReference>
<evidence type="ECO:0000256" key="4">
    <source>
        <dbReference type="ARBA" id="ARBA00008276"/>
    </source>
</evidence>
<feature type="domain" description="Mur ligase central" evidence="23">
    <location>
        <begin position="53"/>
        <end position="240"/>
    </location>
</feature>
<evidence type="ECO:0000256" key="21">
    <source>
        <dbReference type="PIRNR" id="PIRNR001563"/>
    </source>
</evidence>
<name>A0A502L5K0_9GAMM</name>
<evidence type="ECO:0000256" key="13">
    <source>
        <dbReference type="ARBA" id="ARBA00022909"/>
    </source>
</evidence>
<evidence type="ECO:0000256" key="8">
    <source>
        <dbReference type="ARBA" id="ARBA00022598"/>
    </source>
</evidence>
<dbReference type="EMBL" id="SAWY01000001">
    <property type="protein sequence ID" value="TPH19198.1"/>
    <property type="molecule type" value="Genomic_DNA"/>
</dbReference>
<dbReference type="GO" id="GO:0046656">
    <property type="term" value="P:folic acid biosynthetic process"/>
    <property type="evidence" value="ECO:0007669"/>
    <property type="project" value="UniProtKB-KW"/>
</dbReference>
<evidence type="ECO:0000256" key="9">
    <source>
        <dbReference type="ARBA" id="ARBA00022723"/>
    </source>
</evidence>
<dbReference type="AlphaFoldDB" id="A0A502L5K0"/>
<comment type="caution">
    <text evidence="24">The sequence shown here is derived from an EMBL/GenBank/DDBJ whole genome shotgun (WGS) entry which is preliminary data.</text>
</comment>
<comment type="catalytic activity">
    <reaction evidence="20">
        <text>7,8-dihydropteroate + L-glutamate + ATP = 7,8-dihydrofolate + ADP + phosphate + H(+)</text>
        <dbReference type="Rhea" id="RHEA:23584"/>
        <dbReference type="ChEBI" id="CHEBI:15378"/>
        <dbReference type="ChEBI" id="CHEBI:17839"/>
        <dbReference type="ChEBI" id="CHEBI:29985"/>
        <dbReference type="ChEBI" id="CHEBI:30616"/>
        <dbReference type="ChEBI" id="CHEBI:43474"/>
        <dbReference type="ChEBI" id="CHEBI:57451"/>
        <dbReference type="ChEBI" id="CHEBI:456216"/>
        <dbReference type="EC" id="6.3.2.12"/>
    </reaction>
</comment>
<dbReference type="GO" id="GO:0046872">
    <property type="term" value="F:metal ion binding"/>
    <property type="evidence" value="ECO:0007669"/>
    <property type="project" value="UniProtKB-KW"/>
</dbReference>
<dbReference type="EC" id="6.3.2.17" evidence="6"/>
<dbReference type="Proteomes" id="UP000315303">
    <property type="component" value="Unassembled WGS sequence"/>
</dbReference>
<evidence type="ECO:0000256" key="11">
    <source>
        <dbReference type="ARBA" id="ARBA00022840"/>
    </source>
</evidence>
<evidence type="ECO:0000259" key="22">
    <source>
        <dbReference type="Pfam" id="PF02875"/>
    </source>
</evidence>
<proteinExistence type="inferred from homology"/>
<keyword evidence="11 21" id="KW-0067">ATP-binding</keyword>
<dbReference type="GO" id="GO:0005737">
    <property type="term" value="C:cytoplasm"/>
    <property type="evidence" value="ECO:0007669"/>
    <property type="project" value="TreeGrafter"/>
</dbReference>
<dbReference type="SUPFAM" id="SSF53623">
    <property type="entry name" value="MurD-like peptide ligases, catalytic domain"/>
    <property type="match status" value="1"/>
</dbReference>
<dbReference type="PANTHER" id="PTHR11136">
    <property type="entry name" value="FOLYLPOLYGLUTAMATE SYNTHASE-RELATED"/>
    <property type="match status" value="1"/>
</dbReference>
<keyword evidence="25" id="KW-1185">Reference proteome</keyword>
<dbReference type="Pfam" id="PF02875">
    <property type="entry name" value="Mur_ligase_C"/>
    <property type="match status" value="1"/>
</dbReference>
<dbReference type="EC" id="6.3.2.12" evidence="5"/>
<dbReference type="PANTHER" id="PTHR11136:SF0">
    <property type="entry name" value="DIHYDROFOLATE SYNTHETASE-RELATED"/>
    <property type="match status" value="1"/>
</dbReference>
<evidence type="ECO:0000256" key="7">
    <source>
        <dbReference type="ARBA" id="ARBA00019357"/>
    </source>
</evidence>
<dbReference type="NCBIfam" id="NF008101">
    <property type="entry name" value="PRK10846.1"/>
    <property type="match status" value="1"/>
</dbReference>
<evidence type="ECO:0000313" key="24">
    <source>
        <dbReference type="EMBL" id="TPH19198.1"/>
    </source>
</evidence>
<dbReference type="InterPro" id="IPR013221">
    <property type="entry name" value="Mur_ligase_cen"/>
</dbReference>
<evidence type="ECO:0000256" key="16">
    <source>
        <dbReference type="ARBA" id="ARBA00032510"/>
    </source>
</evidence>
<dbReference type="OrthoDB" id="9809356at2"/>
<comment type="similarity">
    <text evidence="4 21">Belongs to the folylpolyglutamate synthase family.</text>
</comment>
<accession>A0A502L5K0</accession>
<protein>
    <recommendedName>
        <fullName evidence="7">Dihydrofolate synthase/folylpolyglutamate synthase</fullName>
        <ecNumber evidence="5">6.3.2.12</ecNumber>
        <ecNumber evidence="6">6.3.2.17</ecNumber>
    </recommendedName>
    <alternativeName>
        <fullName evidence="16">Folylpoly-gamma-glutamate synthetase-dihydrofolate synthetase</fullName>
    </alternativeName>
    <alternativeName>
        <fullName evidence="14">Folylpolyglutamate synthetase</fullName>
    </alternativeName>
    <alternativeName>
        <fullName evidence="15">Tetrahydrofolylpolyglutamate synthase</fullName>
    </alternativeName>
</protein>
<comment type="pathway">
    <text evidence="3">Cofactor biosynthesis; tetrahydrofolylpolyglutamate biosynthesis.</text>
</comment>
<reference evidence="24 25" key="1">
    <citation type="submission" date="2019-01" db="EMBL/GenBank/DDBJ databases">
        <title>Litorilituus lipolytica sp. nov., isolated from intertidal sand of the Yellow Sea in China.</title>
        <authorList>
            <person name="Liu A."/>
        </authorList>
    </citation>
    <scope>NUCLEOTIDE SEQUENCE [LARGE SCALE GENOMIC DNA]</scope>
    <source>
        <strain evidence="24 25">RZ04</strain>
    </source>
</reference>
<evidence type="ECO:0000256" key="2">
    <source>
        <dbReference type="ARBA" id="ARBA00004799"/>
    </source>
</evidence>
<dbReference type="InterPro" id="IPR001645">
    <property type="entry name" value="Folylpolyglutamate_synth"/>
</dbReference>
<dbReference type="PROSITE" id="PS01012">
    <property type="entry name" value="FOLYLPOLYGLU_SYNT_2"/>
    <property type="match status" value="1"/>
</dbReference>
<sequence>MSDIIKSHSRSLNEWLSYLETIHSTEIDLGLSRIAQVAVLLNVDLSFATVITVAGTNGKGTTCAFLENAFMQPECIKQLTMKESITTGVSSVAVYSSPHINRFNERLRVDKKDVCDEFFIEAFELIEKARGDISLSYYEYTTLAAFLIMMKLKPSIIILEVGLGGRLDATNIIDADVGVVTTIDLDHQAFLGNDRESIGYEKAGIMRAEQLIVVGDTDVPASVVNYGNSLVVNSGKNTDEQLVNNNMFIRERDFQIVQNSLSNWSLKAGAKLLENLKPCHIPQDNVATALMVLYKLGVSLNTQFVNMLIGQTKVSGRTELFTAQEQANFLTSCDVVLDVGHNPQATRYLAKQIKQYKRDRGYKNIHAVVAMLADKDIENSLKSLIEEIDVWYIGQLDVPRASSTKDVANIAAKFANSINCFDNVSQAFKIANHQANSDDLILVFGSFFTVAEVRELLV</sequence>
<comment type="function">
    <text evidence="1">Functions in two distinct reactions of the de novo folate biosynthetic pathway. Catalyzes the addition of a glutamate residue to dihydropteroate (7,8-dihydropteroate or H2Pte) to form dihydrofolate (7,8-dihydrofolate monoglutamate or H2Pte-Glu). Also catalyzes successive additions of L-glutamate to tetrahydrofolate or 10-formyltetrahydrofolate or 5,10-methylenetetrahydrofolate, leading to folylpolyglutamate derivatives.</text>
</comment>